<dbReference type="RefSeq" id="WP_234254864.1">
    <property type="nucleotide sequence ID" value="NZ_JABFTV010000010.1"/>
</dbReference>
<dbReference type="Gene3D" id="3.90.1750.20">
    <property type="entry name" value="Putative Large Serine Recombinase, Chain B, Domain 2"/>
    <property type="match status" value="1"/>
</dbReference>
<dbReference type="SUPFAM" id="SSF53041">
    <property type="entry name" value="Resolvase-like"/>
    <property type="match status" value="1"/>
</dbReference>
<evidence type="ECO:0000256" key="2">
    <source>
        <dbReference type="ARBA" id="ARBA00023125"/>
    </source>
</evidence>
<dbReference type="InterPro" id="IPR006119">
    <property type="entry name" value="Resolv_N"/>
</dbReference>
<dbReference type="InterPro" id="IPR050639">
    <property type="entry name" value="SSR_resolvase"/>
</dbReference>
<dbReference type="Gene3D" id="3.40.50.1390">
    <property type="entry name" value="Resolvase, N-terminal catalytic domain"/>
    <property type="match status" value="1"/>
</dbReference>
<dbReference type="Proteomes" id="UP001320272">
    <property type="component" value="Unassembled WGS sequence"/>
</dbReference>
<gene>
    <name evidence="7" type="ORF">HOP59_18270</name>
</gene>
<keyword evidence="3" id="KW-0233">DNA recombination</keyword>
<dbReference type="InterPro" id="IPR038109">
    <property type="entry name" value="DNA_bind_recomb_sf"/>
</dbReference>
<evidence type="ECO:0000259" key="6">
    <source>
        <dbReference type="PROSITE" id="PS51737"/>
    </source>
</evidence>
<dbReference type="PROSITE" id="PS51737">
    <property type="entry name" value="RECOMBINASE_DNA_BIND"/>
    <property type="match status" value="1"/>
</dbReference>
<sequence>MPTAYAYVRYSSAIQADGDSIERQTTPLALFSERFGVEIAQTFIDEGVSSFKGDNIKRGRFRDILEMIESGAIKRGDYLVIESIDRISRQQMDETATQLYDILKKGVNIYTTADERLYSIEDRNKDLENYMMIGLIAKRANEESEMKSRRRKSAWRRAKREIKEENKIFNTPNNTPYGLRVVDGKFEIVEEEAKEIREVFDRLKYQGVLSTVREVNKHSKRKWANRHVHLMIESKYVIGVYRSQRRENGKKVFEENIEGYYPEIVSAKDFYEAVGAMKRRANKTHYGNESTGSLNIFKHCIKCDKCGESMRFYRGKNSKGQQFAYVACITKRELGSQKCKEQVFRFDYAVGNLLKYLRGLYYQHLEGLEYPASLPDTDHLPGDENTSILEKHLPAQTPPESLQKADSLFLDMMRRVEAGNASEVENKQRELAQAKSKLANLIESVEAFEGKIPTHIMKSLGETEEQVETLEEELNTIEANKAESLDIIHFDEFLELLHSERGRQRINRFFKDGEYTFHFRYDKGFRALYMAIKRNGEIVGRHAESFELHHPLLRDFGIKNYNDLGVK</sequence>
<keyword evidence="2" id="KW-0238">DNA-binding</keyword>
<feature type="domain" description="Resolvase/invertase-type recombinase catalytic" evidence="5">
    <location>
        <begin position="3"/>
        <end position="162"/>
    </location>
</feature>
<dbReference type="PANTHER" id="PTHR30461:SF2">
    <property type="entry name" value="SERINE RECOMBINASE PINE-RELATED"/>
    <property type="match status" value="1"/>
</dbReference>
<dbReference type="InterPro" id="IPR011109">
    <property type="entry name" value="DNA_bind_recombinase_dom"/>
</dbReference>
<keyword evidence="4" id="KW-0175">Coiled coil</keyword>
<comment type="caution">
    <text evidence="7">The sequence shown here is derived from an EMBL/GenBank/DDBJ whole genome shotgun (WGS) entry which is preliminary data.</text>
</comment>
<dbReference type="Pfam" id="PF07508">
    <property type="entry name" value="Recombinase"/>
    <property type="match status" value="1"/>
</dbReference>
<evidence type="ECO:0000313" key="7">
    <source>
        <dbReference type="EMBL" id="MCE8026073.1"/>
    </source>
</evidence>
<feature type="domain" description="Recombinase" evidence="6">
    <location>
        <begin position="176"/>
        <end position="284"/>
    </location>
</feature>
<evidence type="ECO:0000256" key="3">
    <source>
        <dbReference type="ARBA" id="ARBA00023172"/>
    </source>
</evidence>
<dbReference type="InterPro" id="IPR036162">
    <property type="entry name" value="Resolvase-like_N_sf"/>
</dbReference>
<keyword evidence="8" id="KW-1185">Reference proteome</keyword>
<dbReference type="CDD" id="cd00338">
    <property type="entry name" value="Ser_Recombinase"/>
    <property type="match status" value="1"/>
</dbReference>
<dbReference type="Pfam" id="PF00239">
    <property type="entry name" value="Resolvase"/>
    <property type="match status" value="1"/>
</dbReference>
<dbReference type="EMBL" id="JABFTV010000010">
    <property type="protein sequence ID" value="MCE8026073.1"/>
    <property type="molecule type" value="Genomic_DNA"/>
</dbReference>
<reference evidence="7 8" key="1">
    <citation type="journal article" date="2021" name="Front. Microbiol.">
        <title>Aerobic Denitrification and Heterotrophic Sulfur Oxidation in the Genus Halomonas Revealed by Six Novel Species Characterizations and Genome-Based Analysis.</title>
        <authorList>
            <person name="Wang L."/>
            <person name="Shao Z."/>
        </authorList>
    </citation>
    <scope>NUCLEOTIDE SEQUENCE [LARGE SCALE GENOMIC DNA]</scope>
    <source>
        <strain evidence="7 8">MCCC 1A11058</strain>
    </source>
</reference>
<proteinExistence type="predicted"/>
<dbReference type="PROSITE" id="PS00398">
    <property type="entry name" value="RECOMBINASES_2"/>
    <property type="match status" value="1"/>
</dbReference>
<organism evidence="7 8">
    <name type="scientific">Billgrantia aerodenitrificans</name>
    <dbReference type="NCBI Taxonomy" id="2733483"/>
    <lineage>
        <taxon>Bacteria</taxon>
        <taxon>Pseudomonadati</taxon>
        <taxon>Pseudomonadota</taxon>
        <taxon>Gammaproteobacteria</taxon>
        <taxon>Oceanospirillales</taxon>
        <taxon>Halomonadaceae</taxon>
        <taxon>Billgrantia</taxon>
    </lineage>
</organism>
<feature type="coiled-coil region" evidence="4">
    <location>
        <begin position="424"/>
        <end position="487"/>
    </location>
</feature>
<dbReference type="PANTHER" id="PTHR30461">
    <property type="entry name" value="DNA-INVERTASE FROM LAMBDOID PROPHAGE"/>
    <property type="match status" value="1"/>
</dbReference>
<evidence type="ECO:0000256" key="1">
    <source>
        <dbReference type="ARBA" id="ARBA00022908"/>
    </source>
</evidence>
<dbReference type="SMART" id="SM00857">
    <property type="entry name" value="Resolvase"/>
    <property type="match status" value="1"/>
</dbReference>
<dbReference type="PROSITE" id="PS51736">
    <property type="entry name" value="RECOMBINASES_3"/>
    <property type="match status" value="1"/>
</dbReference>
<evidence type="ECO:0000259" key="5">
    <source>
        <dbReference type="PROSITE" id="PS51736"/>
    </source>
</evidence>
<keyword evidence="1" id="KW-0229">DNA integration</keyword>
<evidence type="ECO:0000313" key="8">
    <source>
        <dbReference type="Proteomes" id="UP001320272"/>
    </source>
</evidence>
<dbReference type="InterPro" id="IPR006118">
    <property type="entry name" value="Recombinase_CS"/>
</dbReference>
<evidence type="ECO:0000256" key="4">
    <source>
        <dbReference type="SAM" id="Coils"/>
    </source>
</evidence>
<protein>
    <submittedName>
        <fullName evidence="7">Recombinase family protein</fullName>
    </submittedName>
</protein>
<name>A0ABS9AWR9_9GAMM</name>
<accession>A0ABS9AWR9</accession>